<comment type="caution">
    <text evidence="1">The sequence shown here is derived from an EMBL/GenBank/DDBJ whole genome shotgun (WGS) entry which is preliminary data.</text>
</comment>
<sequence>MALDVESQDVDGGTVPLRQHQRPMWTVGEERGPRAHTGLVPDELHGCGRRGLNAGSAEMEALAAALFTCSLPTPAPVHSCITPTLELWEGATVHSWVDDEELAEDLLSMSTTYRGDTVLALVAIGTRRAPWERRTRVNYAELVLVGLSSLGSLIALAVGERAGAAWRTATIREGLVNAPPAELVSGLFLDLTGALVVRKESSVLLARPGYRPRLVVGATAGMGALLLATSIVVAAVGARSSWKKSGQGGALGKG</sequence>
<reference evidence="1" key="1">
    <citation type="submission" date="2019-11" db="EMBL/GenBank/DDBJ databases">
        <title>Nori genome reveals adaptations in red seaweeds to the harsh intertidal environment.</title>
        <authorList>
            <person name="Wang D."/>
            <person name="Mao Y."/>
        </authorList>
    </citation>
    <scope>NUCLEOTIDE SEQUENCE</scope>
    <source>
        <tissue evidence="1">Gametophyte</tissue>
    </source>
</reference>
<gene>
    <name evidence="1" type="ORF">I4F81_009089</name>
</gene>
<protein>
    <submittedName>
        <fullName evidence="1">Uncharacterized protein</fullName>
    </submittedName>
</protein>
<evidence type="ECO:0000313" key="2">
    <source>
        <dbReference type="Proteomes" id="UP000798662"/>
    </source>
</evidence>
<evidence type="ECO:0000313" key="1">
    <source>
        <dbReference type="EMBL" id="KAK1866573.1"/>
    </source>
</evidence>
<proteinExistence type="predicted"/>
<name>A0ACC3C918_PYRYE</name>
<accession>A0ACC3C918</accession>
<dbReference type="Proteomes" id="UP000798662">
    <property type="component" value="Chromosome 2"/>
</dbReference>
<dbReference type="EMBL" id="CM020619">
    <property type="protein sequence ID" value="KAK1866573.1"/>
    <property type="molecule type" value="Genomic_DNA"/>
</dbReference>
<keyword evidence="2" id="KW-1185">Reference proteome</keyword>
<organism evidence="1 2">
    <name type="scientific">Pyropia yezoensis</name>
    <name type="common">Susabi-nori</name>
    <name type="synonym">Porphyra yezoensis</name>
    <dbReference type="NCBI Taxonomy" id="2788"/>
    <lineage>
        <taxon>Eukaryota</taxon>
        <taxon>Rhodophyta</taxon>
        <taxon>Bangiophyceae</taxon>
        <taxon>Bangiales</taxon>
        <taxon>Bangiaceae</taxon>
        <taxon>Pyropia</taxon>
    </lineage>
</organism>